<evidence type="ECO:0000256" key="3">
    <source>
        <dbReference type="ARBA" id="ARBA00022448"/>
    </source>
</evidence>
<dbReference type="InterPro" id="IPR037066">
    <property type="entry name" value="Plug_dom_sf"/>
</dbReference>
<evidence type="ECO:0000256" key="2">
    <source>
        <dbReference type="ARBA" id="ARBA00009810"/>
    </source>
</evidence>
<dbReference type="GO" id="GO:0015344">
    <property type="term" value="F:siderophore uptake transmembrane transporter activity"/>
    <property type="evidence" value="ECO:0007669"/>
    <property type="project" value="TreeGrafter"/>
</dbReference>
<evidence type="ECO:0000256" key="11">
    <source>
        <dbReference type="ARBA" id="ARBA00023136"/>
    </source>
</evidence>
<dbReference type="eggNOG" id="COG4773">
    <property type="taxonomic scope" value="Bacteria"/>
</dbReference>
<dbReference type="STRING" id="435.A0U92_03275"/>
<evidence type="ECO:0000256" key="13">
    <source>
        <dbReference type="ARBA" id="ARBA00023237"/>
    </source>
</evidence>
<dbReference type="InterPro" id="IPR010105">
    <property type="entry name" value="TonB_sidphr_rcpt"/>
</dbReference>
<feature type="short sequence motif" description="TonB C-terminal box" evidence="15">
    <location>
        <begin position="717"/>
        <end position="734"/>
    </location>
</feature>
<dbReference type="PANTHER" id="PTHR32552:SF82">
    <property type="entry name" value="FCUA PROTEIN"/>
    <property type="match status" value="1"/>
</dbReference>
<dbReference type="Proteomes" id="UP000188937">
    <property type="component" value="Chromosome"/>
</dbReference>
<evidence type="ECO:0000259" key="17">
    <source>
        <dbReference type="Pfam" id="PF00593"/>
    </source>
</evidence>
<evidence type="ECO:0000256" key="7">
    <source>
        <dbReference type="ARBA" id="ARBA00022729"/>
    </source>
</evidence>
<name>A0A1U9KKA2_ACEAC</name>
<dbReference type="Pfam" id="PF07715">
    <property type="entry name" value="Plug"/>
    <property type="match status" value="1"/>
</dbReference>
<evidence type="ECO:0000256" key="15">
    <source>
        <dbReference type="PROSITE-ProRule" id="PRU10144"/>
    </source>
</evidence>
<feature type="domain" description="TonB-dependent receptor-like beta-barrel" evidence="17">
    <location>
        <begin position="307"/>
        <end position="704"/>
    </location>
</feature>
<comment type="subcellular location">
    <subcellularLocation>
        <location evidence="1 14">Cell outer membrane</location>
        <topology evidence="1 14">Multi-pass membrane protein</topology>
    </subcellularLocation>
</comment>
<comment type="similarity">
    <text evidence="2 14 16">Belongs to the TonB-dependent receptor family.</text>
</comment>
<dbReference type="RefSeq" id="WP_077814225.1">
    <property type="nucleotide sequence ID" value="NZ_CP014692.1"/>
</dbReference>
<dbReference type="InterPro" id="IPR039426">
    <property type="entry name" value="TonB-dep_rcpt-like"/>
</dbReference>
<evidence type="ECO:0000256" key="6">
    <source>
        <dbReference type="ARBA" id="ARBA00022692"/>
    </source>
</evidence>
<evidence type="ECO:0000256" key="1">
    <source>
        <dbReference type="ARBA" id="ARBA00004571"/>
    </source>
</evidence>
<keyword evidence="12 19" id="KW-0675">Receptor</keyword>
<dbReference type="OrthoDB" id="9760333at2"/>
<keyword evidence="11 14" id="KW-0472">Membrane</keyword>
<evidence type="ECO:0000256" key="4">
    <source>
        <dbReference type="ARBA" id="ARBA00022452"/>
    </source>
</evidence>
<keyword evidence="4 14" id="KW-1134">Transmembrane beta strand</keyword>
<dbReference type="CDD" id="cd01347">
    <property type="entry name" value="ligand_gated_channel"/>
    <property type="match status" value="1"/>
</dbReference>
<evidence type="ECO:0000256" key="12">
    <source>
        <dbReference type="ARBA" id="ARBA00023170"/>
    </source>
</evidence>
<evidence type="ECO:0000259" key="18">
    <source>
        <dbReference type="Pfam" id="PF07715"/>
    </source>
</evidence>
<evidence type="ECO:0000256" key="8">
    <source>
        <dbReference type="ARBA" id="ARBA00023004"/>
    </source>
</evidence>
<dbReference type="Gene3D" id="2.40.170.20">
    <property type="entry name" value="TonB-dependent receptor, beta-barrel domain"/>
    <property type="match status" value="1"/>
</dbReference>
<evidence type="ECO:0000256" key="9">
    <source>
        <dbReference type="ARBA" id="ARBA00023065"/>
    </source>
</evidence>
<dbReference type="GO" id="GO:0038023">
    <property type="term" value="F:signaling receptor activity"/>
    <property type="evidence" value="ECO:0007669"/>
    <property type="project" value="InterPro"/>
</dbReference>
<dbReference type="Pfam" id="PF00593">
    <property type="entry name" value="TonB_dep_Rec_b-barrel"/>
    <property type="match status" value="1"/>
</dbReference>
<evidence type="ECO:0000256" key="16">
    <source>
        <dbReference type="RuleBase" id="RU003357"/>
    </source>
</evidence>
<protein>
    <submittedName>
        <fullName evidence="19">TonB-dependent receptor</fullName>
    </submittedName>
</protein>
<evidence type="ECO:0000256" key="5">
    <source>
        <dbReference type="ARBA" id="ARBA00022496"/>
    </source>
</evidence>
<keyword evidence="5" id="KW-0410">Iron transport</keyword>
<keyword evidence="20" id="KW-1185">Reference proteome</keyword>
<keyword evidence="7" id="KW-0732">Signal</keyword>
<feature type="domain" description="TonB-dependent receptor plug" evidence="18">
    <location>
        <begin position="94"/>
        <end position="195"/>
    </location>
</feature>
<organism evidence="19 20">
    <name type="scientific">Acetobacter aceti</name>
    <dbReference type="NCBI Taxonomy" id="435"/>
    <lineage>
        <taxon>Bacteria</taxon>
        <taxon>Pseudomonadati</taxon>
        <taxon>Pseudomonadota</taxon>
        <taxon>Alphaproteobacteria</taxon>
        <taxon>Acetobacterales</taxon>
        <taxon>Acetobacteraceae</taxon>
        <taxon>Acetobacter</taxon>
        <taxon>Acetobacter subgen. Acetobacter</taxon>
    </lineage>
</organism>
<dbReference type="AlphaFoldDB" id="A0A1U9KKA2"/>
<dbReference type="SUPFAM" id="SSF56935">
    <property type="entry name" value="Porins"/>
    <property type="match status" value="1"/>
</dbReference>
<dbReference type="PROSITE" id="PS01156">
    <property type="entry name" value="TONB_DEPENDENT_REC_2"/>
    <property type="match status" value="1"/>
</dbReference>
<keyword evidence="3 14" id="KW-0813">Transport</keyword>
<keyword evidence="9" id="KW-0406">Ion transport</keyword>
<keyword evidence="13 14" id="KW-0998">Cell outer membrane</keyword>
<dbReference type="PANTHER" id="PTHR32552">
    <property type="entry name" value="FERRICHROME IRON RECEPTOR-RELATED"/>
    <property type="match status" value="1"/>
</dbReference>
<evidence type="ECO:0000256" key="14">
    <source>
        <dbReference type="PROSITE-ProRule" id="PRU01360"/>
    </source>
</evidence>
<dbReference type="PROSITE" id="PS52016">
    <property type="entry name" value="TONB_DEPENDENT_REC_3"/>
    <property type="match status" value="1"/>
</dbReference>
<reference evidence="19 20" key="1">
    <citation type="submission" date="2016-03" db="EMBL/GenBank/DDBJ databases">
        <title>Acetic acid bacteria sequencing.</title>
        <authorList>
            <person name="Brandt J."/>
            <person name="Jakob F."/>
            <person name="Vogel R.F."/>
        </authorList>
    </citation>
    <scope>NUCLEOTIDE SEQUENCE [LARGE SCALE GENOMIC DNA]</scope>
    <source>
        <strain evidence="19 20">TMW2.1153</strain>
    </source>
</reference>
<dbReference type="InterPro" id="IPR036942">
    <property type="entry name" value="Beta-barrel_TonB_sf"/>
</dbReference>
<accession>A0A1U9KKA2</accession>
<keyword evidence="8" id="KW-0408">Iron</keyword>
<sequence>MLQKELLLTRYLGLFIFAGFATALPEESLIAASVQTHPKNKEENRNDVIKLQFKQNISSIKSAASESITVHSTGASRTLRNAVNSGALGSRSAFDTPFAVSSVSAATIQARQATDINAVFAQDSSVTIANSGNGAASGASFKIRGLSVDSLNGYKVDGLAIPYWSIDLPVENFESIQMIKGASAFMYGFGAPGGVVNFEIKKPHDATTVSLEAGYRSDAVFRQMIDAGGTLVDQGRLRYRFSFVNEIGNLFNGGTMRRDGVTLAFDGKITNSLKWDASMFFMKTLQENMINTLSIASNVTSLPSISGRTQLGARGSWKTNDMKVVTAGLTWDINPDWHSRLSYRYSVLDEDFPGTLMTLTDNKGSYHDNAFFIQRQWWYNQIQEATEGHVKTGPFRHDMVAGISWERQLYDTDANATTNKVISTGNIFNDIPTLSGHTPADFYHPRLYHYIDYQQIAPFLSDTVTWKNWSLLAGFRYTWYNENDFSSNGTKTASHSNTPVTPVFALTYKIDPGLNVYFSYVRAMQSGGQAGSSNVNRNEVFAPMESSNYELGVKIARKRWSLTGALFRLDSGTGYTNAQNYYMQDGLARYQGVEINGAFAITPRLTLSGGITYLSALYQKASASVTGNHVEGTAPLQASAQLHYRVPHIEGLSLDAYFRYVDSMYDGAANTLALPSYRIWDIGANYVMPVGKHHMTFRGMIRNLGGQRYWTTYGNMAALPGDPRTVSLSARIDF</sequence>
<keyword evidence="6 14" id="KW-0812">Transmembrane</keyword>
<dbReference type="InterPro" id="IPR012910">
    <property type="entry name" value="Plug_dom"/>
</dbReference>
<evidence type="ECO:0000256" key="10">
    <source>
        <dbReference type="ARBA" id="ARBA00023077"/>
    </source>
</evidence>
<dbReference type="InterPro" id="IPR010917">
    <property type="entry name" value="TonB_rcpt_CS"/>
</dbReference>
<gene>
    <name evidence="19" type="ORF">A0U92_03275</name>
</gene>
<evidence type="ECO:0000313" key="19">
    <source>
        <dbReference type="EMBL" id="AQS86231.1"/>
    </source>
</evidence>
<proteinExistence type="inferred from homology"/>
<dbReference type="InterPro" id="IPR000531">
    <property type="entry name" value="Beta-barrel_TonB"/>
</dbReference>
<dbReference type="NCBIfam" id="TIGR01783">
    <property type="entry name" value="TonB-siderophor"/>
    <property type="match status" value="1"/>
</dbReference>
<evidence type="ECO:0000313" key="20">
    <source>
        <dbReference type="Proteomes" id="UP000188937"/>
    </source>
</evidence>
<dbReference type="GO" id="GO:0009279">
    <property type="term" value="C:cell outer membrane"/>
    <property type="evidence" value="ECO:0007669"/>
    <property type="project" value="UniProtKB-SubCell"/>
</dbReference>
<keyword evidence="10 16" id="KW-0798">TonB box</keyword>
<dbReference type="GO" id="GO:0015891">
    <property type="term" value="P:siderophore transport"/>
    <property type="evidence" value="ECO:0007669"/>
    <property type="project" value="InterPro"/>
</dbReference>
<dbReference type="EMBL" id="CP014692">
    <property type="protein sequence ID" value="AQS86231.1"/>
    <property type="molecule type" value="Genomic_DNA"/>
</dbReference>
<dbReference type="Gene3D" id="2.170.130.10">
    <property type="entry name" value="TonB-dependent receptor, plug domain"/>
    <property type="match status" value="1"/>
</dbReference>
<dbReference type="KEGG" id="aace:A0U92_03275"/>